<dbReference type="EMBL" id="BART01006158">
    <property type="protein sequence ID" value="GAG58705.1"/>
    <property type="molecule type" value="Genomic_DNA"/>
</dbReference>
<sequence length="156" mass="18010">MNITQDDYDRGPAPWYMCPRCMRQSNFFDYKKTGVCPHCGDNRKERLAKKEAKNKKRRAEIIANTPVSSRETPYERMGRWWDGKLCRPRGSSGEFKRVSHVHGWGPASGFYMAGAELVYEDGTREAIPFHGAYRPRKKDVEIQDIHLVGNSKEGQK</sequence>
<gene>
    <name evidence="1" type="ORF">S01H4_14021</name>
</gene>
<reference evidence="1" key="1">
    <citation type="journal article" date="2014" name="Front. Microbiol.">
        <title>High frequency of phylogenetically diverse reductive dehalogenase-homologous genes in deep subseafloor sedimentary metagenomes.</title>
        <authorList>
            <person name="Kawai M."/>
            <person name="Futagami T."/>
            <person name="Toyoda A."/>
            <person name="Takaki Y."/>
            <person name="Nishi S."/>
            <person name="Hori S."/>
            <person name="Arai W."/>
            <person name="Tsubouchi T."/>
            <person name="Morono Y."/>
            <person name="Uchiyama I."/>
            <person name="Ito T."/>
            <person name="Fujiyama A."/>
            <person name="Inagaki F."/>
            <person name="Takami H."/>
        </authorList>
    </citation>
    <scope>NUCLEOTIDE SEQUENCE</scope>
    <source>
        <strain evidence="1">Expedition CK06-06</strain>
    </source>
</reference>
<dbReference type="AlphaFoldDB" id="X0YR51"/>
<accession>X0YR51</accession>
<organism evidence="1">
    <name type="scientific">marine sediment metagenome</name>
    <dbReference type="NCBI Taxonomy" id="412755"/>
    <lineage>
        <taxon>unclassified sequences</taxon>
        <taxon>metagenomes</taxon>
        <taxon>ecological metagenomes</taxon>
    </lineage>
</organism>
<proteinExistence type="predicted"/>
<name>X0YR51_9ZZZZ</name>
<evidence type="ECO:0000313" key="1">
    <source>
        <dbReference type="EMBL" id="GAG58705.1"/>
    </source>
</evidence>
<comment type="caution">
    <text evidence="1">The sequence shown here is derived from an EMBL/GenBank/DDBJ whole genome shotgun (WGS) entry which is preliminary data.</text>
</comment>
<protein>
    <submittedName>
        <fullName evidence="1">Uncharacterized protein</fullName>
    </submittedName>
</protein>